<dbReference type="EMBL" id="KN833792">
    <property type="protein sequence ID" value="KIK19044.1"/>
    <property type="molecule type" value="Genomic_DNA"/>
</dbReference>
<sequence length="241" mass="26596">MALAEELAAISMDMKEASRNLQKLLAQVHGMVDIMLTVNDHLLSLLRNWIPLLSIKAAYCYVIGNSLHSDKCSSSRFHISQAFDRILFQFQHSLSLLILHVVEIQGNLDSVKSHLEVVCDLVAMEASGLKVQKSDALSNILTVVGLNWWYISRLDSQMQALKDVARYCTAATRYLAGTFSGLEQLQETMELLRSLATGVGLIEGMPLETLIDVLTIGIQRLHGSALETGYSRGRPLLGGRA</sequence>
<keyword evidence="2" id="KW-1185">Reference proteome</keyword>
<reference evidence="2" key="2">
    <citation type="submission" date="2015-01" db="EMBL/GenBank/DDBJ databases">
        <title>Evolutionary Origins and Diversification of the Mycorrhizal Mutualists.</title>
        <authorList>
            <consortium name="DOE Joint Genome Institute"/>
            <consortium name="Mycorrhizal Genomics Consortium"/>
            <person name="Kohler A."/>
            <person name="Kuo A."/>
            <person name="Nagy L.G."/>
            <person name="Floudas D."/>
            <person name="Copeland A."/>
            <person name="Barry K.W."/>
            <person name="Cichocki N."/>
            <person name="Veneault-Fourrey C."/>
            <person name="LaButti K."/>
            <person name="Lindquist E.A."/>
            <person name="Lipzen A."/>
            <person name="Lundell T."/>
            <person name="Morin E."/>
            <person name="Murat C."/>
            <person name="Riley R."/>
            <person name="Ohm R."/>
            <person name="Sun H."/>
            <person name="Tunlid A."/>
            <person name="Henrissat B."/>
            <person name="Grigoriev I.V."/>
            <person name="Hibbett D.S."/>
            <person name="Martin F."/>
        </authorList>
    </citation>
    <scope>NUCLEOTIDE SEQUENCE [LARGE SCALE GENOMIC DNA]</scope>
    <source>
        <strain evidence="2">441</strain>
    </source>
</reference>
<name>A0A0C9YYQ7_9AGAM</name>
<evidence type="ECO:0000313" key="2">
    <source>
        <dbReference type="Proteomes" id="UP000054018"/>
    </source>
</evidence>
<dbReference type="Proteomes" id="UP000054018">
    <property type="component" value="Unassembled WGS sequence"/>
</dbReference>
<organism evidence="1 2">
    <name type="scientific">Pisolithus microcarpus 441</name>
    <dbReference type="NCBI Taxonomy" id="765257"/>
    <lineage>
        <taxon>Eukaryota</taxon>
        <taxon>Fungi</taxon>
        <taxon>Dikarya</taxon>
        <taxon>Basidiomycota</taxon>
        <taxon>Agaricomycotina</taxon>
        <taxon>Agaricomycetes</taxon>
        <taxon>Agaricomycetidae</taxon>
        <taxon>Boletales</taxon>
        <taxon>Sclerodermatineae</taxon>
        <taxon>Pisolithaceae</taxon>
        <taxon>Pisolithus</taxon>
    </lineage>
</organism>
<gene>
    <name evidence="1" type="ORF">PISMIDRAFT_13942</name>
</gene>
<proteinExistence type="predicted"/>
<dbReference type="STRING" id="765257.A0A0C9YYQ7"/>
<protein>
    <submittedName>
        <fullName evidence="1">Uncharacterized protein</fullName>
    </submittedName>
</protein>
<reference evidence="1 2" key="1">
    <citation type="submission" date="2014-04" db="EMBL/GenBank/DDBJ databases">
        <authorList>
            <consortium name="DOE Joint Genome Institute"/>
            <person name="Kuo A."/>
            <person name="Kohler A."/>
            <person name="Costa M.D."/>
            <person name="Nagy L.G."/>
            <person name="Floudas D."/>
            <person name="Copeland A."/>
            <person name="Barry K.W."/>
            <person name="Cichocki N."/>
            <person name="Veneault-Fourrey C."/>
            <person name="LaButti K."/>
            <person name="Lindquist E.A."/>
            <person name="Lipzen A."/>
            <person name="Lundell T."/>
            <person name="Morin E."/>
            <person name="Murat C."/>
            <person name="Sun H."/>
            <person name="Tunlid A."/>
            <person name="Henrissat B."/>
            <person name="Grigoriev I.V."/>
            <person name="Hibbett D.S."/>
            <person name="Martin F."/>
            <person name="Nordberg H.P."/>
            <person name="Cantor M.N."/>
            <person name="Hua S.X."/>
        </authorList>
    </citation>
    <scope>NUCLEOTIDE SEQUENCE [LARGE SCALE GENOMIC DNA]</scope>
    <source>
        <strain evidence="1 2">441</strain>
    </source>
</reference>
<dbReference type="HOGENOM" id="CLU_060379_0_0_1"/>
<dbReference type="AlphaFoldDB" id="A0A0C9YYQ7"/>
<evidence type="ECO:0000313" key="1">
    <source>
        <dbReference type="EMBL" id="KIK19044.1"/>
    </source>
</evidence>
<accession>A0A0C9YYQ7</accession>
<dbReference type="OrthoDB" id="2654952at2759"/>